<dbReference type="SMART" id="SM00292">
    <property type="entry name" value="BRCT"/>
    <property type="match status" value="1"/>
</dbReference>
<dbReference type="PANTHER" id="PTHR14625">
    <property type="entry name" value="MICROCEPHALIN"/>
    <property type="match status" value="1"/>
</dbReference>
<dbReference type="InterPro" id="IPR036420">
    <property type="entry name" value="BRCT_dom_sf"/>
</dbReference>
<accession>A0A060WJG4</accession>
<gene>
    <name evidence="3" type="ORF">GSONMT00071799001</name>
</gene>
<dbReference type="PANTHER" id="PTHR14625:SF3">
    <property type="entry name" value="MICROCEPHALIN"/>
    <property type="match status" value="1"/>
</dbReference>
<dbReference type="PROSITE" id="PS50172">
    <property type="entry name" value="BRCT"/>
    <property type="match status" value="1"/>
</dbReference>
<evidence type="ECO:0000256" key="1">
    <source>
        <dbReference type="SAM" id="MobiDB-lite"/>
    </source>
</evidence>
<dbReference type="Pfam" id="PF12738">
    <property type="entry name" value="PTCB-BRCT"/>
    <property type="match status" value="1"/>
</dbReference>
<dbReference type="Gene3D" id="3.40.50.10190">
    <property type="entry name" value="BRCT domain"/>
    <property type="match status" value="2"/>
</dbReference>
<feature type="compositionally biased region" description="Polar residues" evidence="1">
    <location>
        <begin position="353"/>
        <end position="368"/>
    </location>
</feature>
<feature type="region of interest" description="Disordered" evidence="1">
    <location>
        <begin position="340"/>
        <end position="397"/>
    </location>
</feature>
<organism evidence="3 4">
    <name type="scientific">Oncorhynchus mykiss</name>
    <name type="common">Rainbow trout</name>
    <name type="synonym">Salmo gairdneri</name>
    <dbReference type="NCBI Taxonomy" id="8022"/>
    <lineage>
        <taxon>Eukaryota</taxon>
        <taxon>Metazoa</taxon>
        <taxon>Chordata</taxon>
        <taxon>Craniata</taxon>
        <taxon>Vertebrata</taxon>
        <taxon>Euteleostomi</taxon>
        <taxon>Actinopterygii</taxon>
        <taxon>Neopterygii</taxon>
        <taxon>Teleostei</taxon>
        <taxon>Protacanthopterygii</taxon>
        <taxon>Salmoniformes</taxon>
        <taxon>Salmonidae</taxon>
        <taxon>Salmoninae</taxon>
        <taxon>Oncorhynchus</taxon>
    </lineage>
</organism>
<dbReference type="AlphaFoldDB" id="A0A060WJG4"/>
<dbReference type="EMBL" id="FR904479">
    <property type="protein sequence ID" value="CDQ64695.1"/>
    <property type="molecule type" value="Genomic_DNA"/>
</dbReference>
<evidence type="ECO:0000313" key="4">
    <source>
        <dbReference type="Proteomes" id="UP000193380"/>
    </source>
</evidence>
<feature type="domain" description="BRCT" evidence="2">
    <location>
        <begin position="8"/>
        <end position="100"/>
    </location>
</feature>
<proteinExistence type="predicted"/>
<dbReference type="InterPro" id="IPR022047">
    <property type="entry name" value="Microcephalin-like"/>
</dbReference>
<dbReference type="GO" id="GO:0000278">
    <property type="term" value="P:mitotic cell cycle"/>
    <property type="evidence" value="ECO:0007669"/>
    <property type="project" value="TreeGrafter"/>
</dbReference>
<dbReference type="PaxDb" id="8022-A0A060WJG4"/>
<feature type="compositionally biased region" description="Polar residues" evidence="1">
    <location>
        <begin position="555"/>
        <end position="570"/>
    </location>
</feature>
<reference evidence="3" key="2">
    <citation type="submission" date="2014-03" db="EMBL/GenBank/DDBJ databases">
        <authorList>
            <person name="Genoscope - CEA"/>
        </authorList>
    </citation>
    <scope>NUCLEOTIDE SEQUENCE</scope>
</reference>
<evidence type="ECO:0000259" key="2">
    <source>
        <dbReference type="PROSITE" id="PS50172"/>
    </source>
</evidence>
<dbReference type="Proteomes" id="UP000193380">
    <property type="component" value="Unassembled WGS sequence"/>
</dbReference>
<protein>
    <recommendedName>
        <fullName evidence="2">BRCT domain-containing protein</fullName>
    </recommendedName>
</protein>
<reference evidence="3" key="1">
    <citation type="journal article" date="2014" name="Nat. Commun.">
        <title>The rainbow trout genome provides novel insights into evolution after whole-genome duplication in vertebrates.</title>
        <authorList>
            <person name="Berthelot C."/>
            <person name="Brunet F."/>
            <person name="Chalopin D."/>
            <person name="Juanchich A."/>
            <person name="Bernard M."/>
            <person name="Noel B."/>
            <person name="Bento P."/>
            <person name="Da Silva C."/>
            <person name="Labadie K."/>
            <person name="Alberti A."/>
            <person name="Aury J.M."/>
            <person name="Louis A."/>
            <person name="Dehais P."/>
            <person name="Bardou P."/>
            <person name="Montfort J."/>
            <person name="Klopp C."/>
            <person name="Cabau C."/>
            <person name="Gaspin C."/>
            <person name="Thorgaard G.H."/>
            <person name="Boussaha M."/>
            <person name="Quillet E."/>
            <person name="Guyomard R."/>
            <person name="Galiana D."/>
            <person name="Bobe J."/>
            <person name="Volff J.N."/>
            <person name="Genet C."/>
            <person name="Wincker P."/>
            <person name="Jaillon O."/>
            <person name="Roest Crollius H."/>
            <person name="Guiguen Y."/>
        </authorList>
    </citation>
    <scope>NUCLEOTIDE SEQUENCE [LARGE SCALE GENOMIC DNA]</scope>
</reference>
<dbReference type="STRING" id="8022.A0A060WJG4"/>
<dbReference type="SUPFAM" id="SSF52113">
    <property type="entry name" value="BRCT domain"/>
    <property type="match status" value="2"/>
</dbReference>
<evidence type="ECO:0000313" key="3">
    <source>
        <dbReference type="EMBL" id="CDQ64695.1"/>
    </source>
</evidence>
<name>A0A060WJG4_ONCMY</name>
<feature type="compositionally biased region" description="Polar residues" evidence="1">
    <location>
        <begin position="500"/>
        <end position="509"/>
    </location>
</feature>
<dbReference type="InterPro" id="IPR001357">
    <property type="entry name" value="BRCT_dom"/>
</dbReference>
<feature type="region of interest" description="Disordered" evidence="1">
    <location>
        <begin position="460"/>
        <end position="573"/>
    </location>
</feature>
<sequence length="731" mass="81599">MTTNSTPKSASILKDVVAYVDVWSSSKTENYSKPFIQQLQDMGGVVSKTFNKQVTHIVFKNGHQATWNKAKKTGVRLVSVLWVARCKDDGVHVDEELYPALNDDVNSALKKKVHRCMQPRDTPERTPENDRRMKKKLDKMIEDLVPKSPFLADVSPYIIDEEKGIVYSPSMKRCDFMAQRLKEMREARENLSPAASQVGQSRLSPEFKPSLGNTPSHSFLKNLEEEFDQDFNAYSCSNTTDGEEQHKATCEPQHKKDFQKPWKSTCSDLPRQNALVQSLLPISPAKESKQDANPKRTSIKCNVIKKHISLESPCLDDCPEGSKSVHSVFTFNSFVSSRSNMAKVTPPVRKSRTPQSLPESKPTTNLEISSRRSSKILPKKPSVPHRTSLKITTPKSKVSECRKSSLPALERSCTVSNGFRASSCADDDDGVFVDFFSPANNPRRQRSCLLPSLPLESKVQIPFELEPQPSPGKRKRGKSETTGSESASAKKRTHGVPSVRETSSVNSMLDQHAHPHQDTKGCPSSEDNDTKQTLTRRSRHSALPFSRVSKDFTDELTSAPDQQSASTDPTHLSKPSLAAANKALDKQKSLSFGALQPVFHCFMALCEEEINTPSNSADIWHVVFTVYLSRAVPLCCCSISTKESNMQTIETETLWLLLPLRHLVMTSMPTEKQHILTQVVQTLGGFPLVDQVCENTTHVVSVGHWRTLNILLGIACDCWLLFIEQFSLSCL</sequence>
<dbReference type="CDD" id="cd17716">
    <property type="entry name" value="BRCT_microcephalin_rpt1"/>
    <property type="match status" value="1"/>
</dbReference>